<proteinExistence type="predicted"/>
<dbReference type="Proteomes" id="UP001054821">
    <property type="component" value="Chromosome 6"/>
</dbReference>
<sequence>MILYVQLYRNQLQHMLELEVTGVDDVATSGSRQRSESVLEDVFVANSMVQVRKDVLCLGFVDARLCPSNPRCCHCDQSPSIGGQSSSI</sequence>
<name>A0AAD4VIT9_PRUDU</name>
<accession>A0AAD4VIT9</accession>
<dbReference type="AlphaFoldDB" id="A0AAD4VIT9"/>
<protein>
    <submittedName>
        <fullName evidence="1">Uncharacterized protein</fullName>
    </submittedName>
</protein>
<evidence type="ECO:0000313" key="2">
    <source>
        <dbReference type="Proteomes" id="UP001054821"/>
    </source>
</evidence>
<evidence type="ECO:0000313" key="1">
    <source>
        <dbReference type="EMBL" id="KAI5325905.1"/>
    </source>
</evidence>
<reference evidence="1 2" key="1">
    <citation type="journal article" date="2022" name="G3 (Bethesda)">
        <title>Whole-genome sequence and methylome profiling of the almond [Prunus dulcis (Mill.) D.A. Webb] cultivar 'Nonpareil'.</title>
        <authorList>
            <person name="D'Amico-Willman K.M."/>
            <person name="Ouma W.Z."/>
            <person name="Meulia T."/>
            <person name="Sideli G.M."/>
            <person name="Gradziel T.M."/>
            <person name="Fresnedo-Ramirez J."/>
        </authorList>
    </citation>
    <scope>NUCLEOTIDE SEQUENCE [LARGE SCALE GENOMIC DNA]</scope>
    <source>
        <strain evidence="1">Clone GOH B32 T37-40</strain>
    </source>
</reference>
<dbReference type="EMBL" id="JAJFAZ020000006">
    <property type="protein sequence ID" value="KAI5325905.1"/>
    <property type="molecule type" value="Genomic_DNA"/>
</dbReference>
<comment type="caution">
    <text evidence="1">The sequence shown here is derived from an EMBL/GenBank/DDBJ whole genome shotgun (WGS) entry which is preliminary data.</text>
</comment>
<organism evidence="1 2">
    <name type="scientific">Prunus dulcis</name>
    <name type="common">Almond</name>
    <name type="synonym">Amygdalus dulcis</name>
    <dbReference type="NCBI Taxonomy" id="3755"/>
    <lineage>
        <taxon>Eukaryota</taxon>
        <taxon>Viridiplantae</taxon>
        <taxon>Streptophyta</taxon>
        <taxon>Embryophyta</taxon>
        <taxon>Tracheophyta</taxon>
        <taxon>Spermatophyta</taxon>
        <taxon>Magnoliopsida</taxon>
        <taxon>eudicotyledons</taxon>
        <taxon>Gunneridae</taxon>
        <taxon>Pentapetalae</taxon>
        <taxon>rosids</taxon>
        <taxon>fabids</taxon>
        <taxon>Rosales</taxon>
        <taxon>Rosaceae</taxon>
        <taxon>Amygdaloideae</taxon>
        <taxon>Amygdaleae</taxon>
        <taxon>Prunus</taxon>
    </lineage>
</organism>
<gene>
    <name evidence="1" type="ORF">L3X38_034979</name>
</gene>
<keyword evidence="2" id="KW-1185">Reference proteome</keyword>